<evidence type="ECO:0000313" key="3">
    <source>
        <dbReference type="EMBL" id="KZT64585.1"/>
    </source>
</evidence>
<evidence type="ECO:0000259" key="2">
    <source>
        <dbReference type="SMART" id="SM00225"/>
    </source>
</evidence>
<dbReference type="InterPro" id="IPR011333">
    <property type="entry name" value="SKP1/BTB/POZ_sf"/>
</dbReference>
<dbReference type="SMART" id="SM00225">
    <property type="entry name" value="BTB"/>
    <property type="match status" value="1"/>
</dbReference>
<name>A0A165LLR9_9APHY</name>
<organism evidence="3 4">
    <name type="scientific">Daedalea quercina L-15889</name>
    <dbReference type="NCBI Taxonomy" id="1314783"/>
    <lineage>
        <taxon>Eukaryota</taxon>
        <taxon>Fungi</taxon>
        <taxon>Dikarya</taxon>
        <taxon>Basidiomycota</taxon>
        <taxon>Agaricomycotina</taxon>
        <taxon>Agaricomycetes</taxon>
        <taxon>Polyporales</taxon>
        <taxon>Fomitopsis</taxon>
    </lineage>
</organism>
<accession>A0A165LLR9</accession>
<evidence type="ECO:0000256" key="1">
    <source>
        <dbReference type="SAM" id="MobiDB-lite"/>
    </source>
</evidence>
<feature type="region of interest" description="Disordered" evidence="1">
    <location>
        <begin position="1"/>
        <end position="62"/>
    </location>
</feature>
<dbReference type="InterPro" id="IPR000210">
    <property type="entry name" value="BTB/POZ_dom"/>
</dbReference>
<dbReference type="Gene3D" id="3.30.710.10">
    <property type="entry name" value="Potassium Channel Kv1.1, Chain A"/>
    <property type="match status" value="1"/>
</dbReference>
<evidence type="ECO:0000313" key="4">
    <source>
        <dbReference type="Proteomes" id="UP000076727"/>
    </source>
</evidence>
<dbReference type="SUPFAM" id="SSF54695">
    <property type="entry name" value="POZ domain"/>
    <property type="match status" value="1"/>
</dbReference>
<dbReference type="Proteomes" id="UP000076727">
    <property type="component" value="Unassembled WGS sequence"/>
</dbReference>
<gene>
    <name evidence="3" type="ORF">DAEQUDRAFT_732434</name>
</gene>
<protein>
    <recommendedName>
        <fullName evidence="2">BTB domain-containing protein</fullName>
    </recommendedName>
</protein>
<dbReference type="AlphaFoldDB" id="A0A165LLR9"/>
<feature type="compositionally biased region" description="Basic and acidic residues" evidence="1">
    <location>
        <begin position="14"/>
        <end position="25"/>
    </location>
</feature>
<feature type="domain" description="BTB" evidence="2">
    <location>
        <begin position="77"/>
        <end position="194"/>
    </location>
</feature>
<proteinExistence type="predicted"/>
<keyword evidence="4" id="KW-1185">Reference proteome</keyword>
<sequence>MSDSTLSHHPSHRSLRERLAYRERSPVISTIRPAADPELPPLEQDADHAPEDVPERCARDDDDEELVRHPDLWFADGSIVLRAEDTLFRVHVSQLSRHSAVFADMLSLPQPACSSSAEEDESREEDRIEGCPALFLYDRAEDVMHLLHALYDGPNFGDNGREDFRAVSGILRLANKYDIEKLQRQALEHLRTAWPMTLRGWDAREDLARMFELESGLQQGFRYPSPVAIINLAREVDAPELLPAAFYDLSRYSYTLIFGVSEGEHDPLGAGSARAGTLAHTDIQKLTLGKEAAAHAVTWLIQSMAHGSHREARHLAEGGGAPPFSYGFAQRDATHHRRRSAGLVCTSASACRKDFGELVELATQHYLFDRERGCADPLYVAEELGQLKSAEFSECKACARSLEGWAARERERMWKLIPAWFRLGP</sequence>
<dbReference type="STRING" id="1314783.A0A165LLR9"/>
<dbReference type="OrthoDB" id="3227959at2759"/>
<reference evidence="3 4" key="1">
    <citation type="journal article" date="2016" name="Mol. Biol. Evol.">
        <title>Comparative Genomics of Early-Diverging Mushroom-Forming Fungi Provides Insights into the Origins of Lignocellulose Decay Capabilities.</title>
        <authorList>
            <person name="Nagy L.G."/>
            <person name="Riley R."/>
            <person name="Tritt A."/>
            <person name="Adam C."/>
            <person name="Daum C."/>
            <person name="Floudas D."/>
            <person name="Sun H."/>
            <person name="Yadav J.S."/>
            <person name="Pangilinan J."/>
            <person name="Larsson K.H."/>
            <person name="Matsuura K."/>
            <person name="Barry K."/>
            <person name="Labutti K."/>
            <person name="Kuo R."/>
            <person name="Ohm R.A."/>
            <person name="Bhattacharya S.S."/>
            <person name="Shirouzu T."/>
            <person name="Yoshinaga Y."/>
            <person name="Martin F.M."/>
            <person name="Grigoriev I.V."/>
            <person name="Hibbett D.S."/>
        </authorList>
    </citation>
    <scope>NUCLEOTIDE SEQUENCE [LARGE SCALE GENOMIC DNA]</scope>
    <source>
        <strain evidence="3 4">L-15889</strain>
    </source>
</reference>
<feature type="compositionally biased region" description="Basic and acidic residues" evidence="1">
    <location>
        <begin position="45"/>
        <end position="59"/>
    </location>
</feature>
<dbReference type="EMBL" id="KV429124">
    <property type="protein sequence ID" value="KZT64585.1"/>
    <property type="molecule type" value="Genomic_DNA"/>
</dbReference>